<dbReference type="GO" id="GO:0020037">
    <property type="term" value="F:heme binding"/>
    <property type="evidence" value="ECO:0007669"/>
    <property type="project" value="InterPro"/>
</dbReference>
<dbReference type="EMBL" id="FOLQ01000012">
    <property type="protein sequence ID" value="SFE27409.1"/>
    <property type="molecule type" value="Genomic_DNA"/>
</dbReference>
<dbReference type="SUPFAM" id="SSF56634">
    <property type="entry name" value="Heme-dependent catalase-like"/>
    <property type="match status" value="1"/>
</dbReference>
<sequence length="364" mass="39990">MTQVPANFNPLRYDPLYEAPELDEAQTIQEIIDTMAEIQQKTFQAQGHAIRSVHAKGHAILKGELQVYDDLPPYLAQGFFAKGGTYSIVARISTQPGDVLPDSVSTPRGISIKVAGVEGEHLPGADELTTQDFILVNSPIFPQQLKDFLSGLKRFDLLTNKAQGLKEGISKTLRAVGEVVEKVTGSVEGVMPGMGGQLATHPMGDTYYSQGAFLYGLYMAKFSLTPNTPNLTSLKDQPIDIDSDENALRHLLQDFFATQGGEWEFGVQLCTNIDKMPVEDASVEWPEAESPYLPVGKLTIPSQAAWGDQKTTVVEDKMFFSPWHGLSAHRPLGAIQRARNTTYQASAQFRRNMYGAAENPQDVN</sequence>
<gene>
    <name evidence="1" type="ORF">SAMN05216167_11232</name>
</gene>
<keyword evidence="2" id="KW-1185">Reference proteome</keyword>
<protein>
    <submittedName>
        <fullName evidence="1">Catalase</fullName>
    </submittedName>
</protein>
<dbReference type="STRING" id="662367.SAMN05216167_11232"/>
<dbReference type="InterPro" id="IPR020835">
    <property type="entry name" value="Catalase_sf"/>
</dbReference>
<dbReference type="RefSeq" id="WP_093830995.1">
    <property type="nucleotide sequence ID" value="NZ_FOLQ01000012.1"/>
</dbReference>
<dbReference type="AlphaFoldDB" id="A0A1I1Z6S8"/>
<name>A0A1I1Z6S8_9BACT</name>
<dbReference type="PANTHER" id="PTHR36195:SF4">
    <property type="entry name" value="DOMAIN PROTEIN, PUTATIVE (AFU_ORTHOLOGUE AFUA_5G01990)-RELATED"/>
    <property type="match status" value="1"/>
</dbReference>
<evidence type="ECO:0000313" key="1">
    <source>
        <dbReference type="EMBL" id="SFE27409.1"/>
    </source>
</evidence>
<dbReference type="OrthoDB" id="336698at2"/>
<dbReference type="GO" id="GO:0006979">
    <property type="term" value="P:response to oxidative stress"/>
    <property type="evidence" value="ECO:0007669"/>
    <property type="project" value="InterPro"/>
</dbReference>
<dbReference type="Proteomes" id="UP000198598">
    <property type="component" value="Unassembled WGS sequence"/>
</dbReference>
<dbReference type="GO" id="GO:0004096">
    <property type="term" value="F:catalase activity"/>
    <property type="evidence" value="ECO:0007669"/>
    <property type="project" value="InterPro"/>
</dbReference>
<dbReference type="Gene3D" id="2.40.180.10">
    <property type="entry name" value="Catalase core domain"/>
    <property type="match status" value="1"/>
</dbReference>
<reference evidence="1 2" key="1">
    <citation type="submission" date="2016-10" db="EMBL/GenBank/DDBJ databases">
        <authorList>
            <person name="de Groot N.N."/>
        </authorList>
    </citation>
    <scope>NUCLEOTIDE SEQUENCE [LARGE SCALE GENOMIC DNA]</scope>
    <source>
        <strain evidence="1 2">DSM 26130</strain>
    </source>
</reference>
<dbReference type="PROSITE" id="PS51402">
    <property type="entry name" value="CATALASE_3"/>
    <property type="match status" value="1"/>
</dbReference>
<evidence type="ECO:0000313" key="2">
    <source>
        <dbReference type="Proteomes" id="UP000198598"/>
    </source>
</evidence>
<dbReference type="InterPro" id="IPR018028">
    <property type="entry name" value="Catalase"/>
</dbReference>
<organism evidence="1 2">
    <name type="scientific">Spirosoma endophyticum</name>
    <dbReference type="NCBI Taxonomy" id="662367"/>
    <lineage>
        <taxon>Bacteria</taxon>
        <taxon>Pseudomonadati</taxon>
        <taxon>Bacteroidota</taxon>
        <taxon>Cytophagia</taxon>
        <taxon>Cytophagales</taxon>
        <taxon>Cytophagaceae</taxon>
        <taxon>Spirosoma</taxon>
    </lineage>
</organism>
<dbReference type="CDD" id="cd08152">
    <property type="entry name" value="y4iL_like"/>
    <property type="match status" value="1"/>
</dbReference>
<dbReference type="PANTHER" id="PTHR36195">
    <property type="entry name" value="DOMAIN PROTEIN, PUTATIVE (AFU_ORTHOLOGUE AFUA_5G01990)-RELATED-RELATED"/>
    <property type="match status" value="1"/>
</dbReference>
<proteinExistence type="predicted"/>
<accession>A0A1I1Z6S8</accession>